<proteinExistence type="predicted"/>
<keyword evidence="3" id="KW-1185">Reference proteome</keyword>
<dbReference type="EMBL" id="JBEPLU010000001">
    <property type="protein sequence ID" value="MET3526821.1"/>
    <property type="molecule type" value="Genomic_DNA"/>
</dbReference>
<dbReference type="RefSeq" id="WP_331932463.1">
    <property type="nucleotide sequence ID" value="NZ_JBEPLU010000001.1"/>
</dbReference>
<accession>A0ABV2EJR0</accession>
<dbReference type="SUPFAM" id="SSF69593">
    <property type="entry name" value="Glycerol-3-phosphate (1)-acyltransferase"/>
    <property type="match status" value="1"/>
</dbReference>
<dbReference type="InterPro" id="IPR002123">
    <property type="entry name" value="Plipid/glycerol_acylTrfase"/>
</dbReference>
<dbReference type="Pfam" id="PF01553">
    <property type="entry name" value="Acyltransferase"/>
    <property type="match status" value="1"/>
</dbReference>
<gene>
    <name evidence="2" type="ORF">ABID41_001916</name>
</gene>
<evidence type="ECO:0000259" key="1">
    <source>
        <dbReference type="Pfam" id="PF01553"/>
    </source>
</evidence>
<evidence type="ECO:0000313" key="2">
    <source>
        <dbReference type="EMBL" id="MET3526821.1"/>
    </source>
</evidence>
<evidence type="ECO:0000313" key="3">
    <source>
        <dbReference type="Proteomes" id="UP001549110"/>
    </source>
</evidence>
<feature type="domain" description="Phospholipid/glycerol acyltransferase" evidence="1">
    <location>
        <begin position="83"/>
        <end position="216"/>
    </location>
</feature>
<protein>
    <submittedName>
        <fullName evidence="2">Hemolysin</fullName>
    </submittedName>
</protein>
<dbReference type="Proteomes" id="UP001549110">
    <property type="component" value="Unassembled WGS sequence"/>
</dbReference>
<name>A0ABV2EJR0_9CAUL</name>
<comment type="caution">
    <text evidence="2">The sequence shown here is derived from an EMBL/GenBank/DDBJ whole genome shotgun (WGS) entry which is preliminary data.</text>
</comment>
<sequence length="292" mass="32242">MTSLAPTASALPAGKAYHDHIIDVLIAERAPKLSGGALWPLVRPPLYRMLDYRKARAMADAIAPLSGRAALDHISDLLSLKVGIYGLGRLPQQGRTILICNHPTGIGDGIAVYDALKGARPDICFYANSDAHRVAPRFDEILIPVEWVEEKRTRERTRMTLQLTREAMEAERALMIFPAGRIARHGADGVLADPEWMASAISIARKYEATLVPMHLSGPWSSLFHFFNRFSKELRDITLFHELLNKRGREFSLIVGPTIAPQALDPDANAATLALKAYVERVLPAHPDQAFA</sequence>
<organism evidence="2 3">
    <name type="scientific">Phenylobacterium koreense</name>
    <dbReference type="NCBI Taxonomy" id="266125"/>
    <lineage>
        <taxon>Bacteria</taxon>
        <taxon>Pseudomonadati</taxon>
        <taxon>Pseudomonadota</taxon>
        <taxon>Alphaproteobacteria</taxon>
        <taxon>Caulobacterales</taxon>
        <taxon>Caulobacteraceae</taxon>
        <taxon>Phenylobacterium</taxon>
    </lineage>
</organism>
<reference evidence="2 3" key="1">
    <citation type="submission" date="2024-06" db="EMBL/GenBank/DDBJ databases">
        <title>Genomic Encyclopedia of Type Strains, Phase IV (KMG-IV): sequencing the most valuable type-strain genomes for metagenomic binning, comparative biology and taxonomic classification.</title>
        <authorList>
            <person name="Goeker M."/>
        </authorList>
    </citation>
    <scope>NUCLEOTIDE SEQUENCE [LARGE SCALE GENOMIC DNA]</scope>
    <source>
        <strain evidence="2 3">DSM 17809</strain>
    </source>
</reference>